<keyword evidence="3" id="KW-1185">Reference proteome</keyword>
<evidence type="ECO:0000313" key="2">
    <source>
        <dbReference type="EMBL" id="GBP06781.1"/>
    </source>
</evidence>
<accession>A0A4C1T0J6</accession>
<dbReference type="Proteomes" id="UP000299102">
    <property type="component" value="Unassembled WGS sequence"/>
</dbReference>
<sequence>MKDASKRFFDIAGSHPNALLRAAVDYQPPPPTHYIRRPRNVLFDPPDALAAAVDSLNDVNDTHDCLRIGQSVFATALHPLPPHVLYMRLPPSNLHQTFKKSQVSLLDMLDFATYRGTRLDDVNPRFCPCRLGERGRFNAVPATREPESRVTSRAARDAAYVTPRGTTAGRRACAFASAARAPATDVMGHDDGHAVVSYFGVAPIWSTPADSARRRRPPPRPPAPLGRLKLQNNRCFTKCLQALNCVGVHYEENALVKEQAQSIILQWRRYTTRGRRRHQARGRRRSPTSPTPSAATVILYESLKTFKTFKKASQMRVNQRAL</sequence>
<comment type="caution">
    <text evidence="2">The sequence shown here is derived from an EMBL/GenBank/DDBJ whole genome shotgun (WGS) entry which is preliminary data.</text>
</comment>
<protein>
    <submittedName>
        <fullName evidence="2">Uncharacterized protein</fullName>
    </submittedName>
</protein>
<dbReference type="EMBL" id="BGZK01000023">
    <property type="protein sequence ID" value="GBP06781.1"/>
    <property type="molecule type" value="Genomic_DNA"/>
</dbReference>
<gene>
    <name evidence="2" type="ORF">EVAR_92708_1</name>
</gene>
<proteinExistence type="predicted"/>
<feature type="compositionally biased region" description="Basic residues" evidence="1">
    <location>
        <begin position="273"/>
        <end position="286"/>
    </location>
</feature>
<reference evidence="2 3" key="1">
    <citation type="journal article" date="2019" name="Commun. Biol.">
        <title>The bagworm genome reveals a unique fibroin gene that provides high tensile strength.</title>
        <authorList>
            <person name="Kono N."/>
            <person name="Nakamura H."/>
            <person name="Ohtoshi R."/>
            <person name="Tomita M."/>
            <person name="Numata K."/>
            <person name="Arakawa K."/>
        </authorList>
    </citation>
    <scope>NUCLEOTIDE SEQUENCE [LARGE SCALE GENOMIC DNA]</scope>
</reference>
<name>A0A4C1T0J6_EUMVA</name>
<evidence type="ECO:0000256" key="1">
    <source>
        <dbReference type="SAM" id="MobiDB-lite"/>
    </source>
</evidence>
<organism evidence="2 3">
    <name type="scientific">Eumeta variegata</name>
    <name type="common">Bagworm moth</name>
    <name type="synonym">Eumeta japonica</name>
    <dbReference type="NCBI Taxonomy" id="151549"/>
    <lineage>
        <taxon>Eukaryota</taxon>
        <taxon>Metazoa</taxon>
        <taxon>Ecdysozoa</taxon>
        <taxon>Arthropoda</taxon>
        <taxon>Hexapoda</taxon>
        <taxon>Insecta</taxon>
        <taxon>Pterygota</taxon>
        <taxon>Neoptera</taxon>
        <taxon>Endopterygota</taxon>
        <taxon>Lepidoptera</taxon>
        <taxon>Glossata</taxon>
        <taxon>Ditrysia</taxon>
        <taxon>Tineoidea</taxon>
        <taxon>Psychidae</taxon>
        <taxon>Oiketicinae</taxon>
        <taxon>Eumeta</taxon>
    </lineage>
</organism>
<evidence type="ECO:0000313" key="3">
    <source>
        <dbReference type="Proteomes" id="UP000299102"/>
    </source>
</evidence>
<dbReference type="AlphaFoldDB" id="A0A4C1T0J6"/>
<feature type="region of interest" description="Disordered" evidence="1">
    <location>
        <begin position="273"/>
        <end position="294"/>
    </location>
</feature>